<reference evidence="5 6" key="1">
    <citation type="submission" date="2023-10" db="EMBL/GenBank/DDBJ databases">
        <title>Draft Genome Sequence of Candida saopaulonensis from a very Premature Infant with Sepsis.</title>
        <authorList>
            <person name="Ning Y."/>
            <person name="Dai R."/>
            <person name="Xiao M."/>
            <person name="Xu Y."/>
            <person name="Yan Q."/>
            <person name="Zhang L."/>
        </authorList>
    </citation>
    <scope>NUCLEOTIDE SEQUENCE [LARGE SCALE GENOMIC DNA]</scope>
    <source>
        <strain evidence="5 6">19XY460</strain>
    </source>
</reference>
<dbReference type="Gene3D" id="1.20.58.740">
    <property type="match status" value="1"/>
</dbReference>
<dbReference type="GeneID" id="88171945"/>
<dbReference type="Pfam" id="PF20421">
    <property type="entry name" value="DHR-2_Lobe_C"/>
    <property type="match status" value="1"/>
</dbReference>
<dbReference type="InterPro" id="IPR032376">
    <property type="entry name" value="DOCK_N"/>
</dbReference>
<feature type="region of interest" description="Disordered" evidence="3">
    <location>
        <begin position="1821"/>
        <end position="1850"/>
    </location>
</feature>
<proteinExistence type="inferred from homology"/>
<dbReference type="RefSeq" id="XP_062876021.1">
    <property type="nucleotide sequence ID" value="XM_063019951.1"/>
</dbReference>
<dbReference type="InterPro" id="IPR057500">
    <property type="entry name" value="C2_DCK1_4th"/>
</dbReference>
<keyword evidence="6" id="KW-1185">Reference proteome</keyword>
<dbReference type="InterPro" id="IPR046773">
    <property type="entry name" value="DOCKER_Lobe_C"/>
</dbReference>
<dbReference type="InterPro" id="IPR026791">
    <property type="entry name" value="DOCK"/>
</dbReference>
<evidence type="ECO:0000259" key="4">
    <source>
        <dbReference type="PROSITE" id="PS51651"/>
    </source>
</evidence>
<dbReference type="Pfam" id="PF16172">
    <property type="entry name" value="DOCK_N"/>
    <property type="match status" value="1"/>
</dbReference>
<evidence type="ECO:0000313" key="6">
    <source>
        <dbReference type="Proteomes" id="UP001338582"/>
    </source>
</evidence>
<dbReference type="InterPro" id="IPR042455">
    <property type="entry name" value="DOCK_N_sub1"/>
</dbReference>
<dbReference type="Pfam" id="PF25338">
    <property type="entry name" value="C2_DCK_4th"/>
    <property type="match status" value="1"/>
</dbReference>
<organism evidence="5 6">
    <name type="scientific">Australozyma saopauloensis</name>
    <dbReference type="NCBI Taxonomy" id="291208"/>
    <lineage>
        <taxon>Eukaryota</taxon>
        <taxon>Fungi</taxon>
        <taxon>Dikarya</taxon>
        <taxon>Ascomycota</taxon>
        <taxon>Saccharomycotina</taxon>
        <taxon>Pichiomycetes</taxon>
        <taxon>Metschnikowiaceae</taxon>
        <taxon>Australozyma</taxon>
    </lineage>
</organism>
<comment type="similarity">
    <text evidence="2">Belongs to the DOCK family.</text>
</comment>
<dbReference type="InterPro" id="IPR027357">
    <property type="entry name" value="DOCKER_dom"/>
</dbReference>
<dbReference type="InterPro" id="IPR043161">
    <property type="entry name" value="DOCK_C_lobe_A"/>
</dbReference>
<dbReference type="PANTHER" id="PTHR45653">
    <property type="entry name" value="DEDICATOR OF CYTOKINESIS"/>
    <property type="match status" value="1"/>
</dbReference>
<dbReference type="GO" id="GO:0005085">
    <property type="term" value="F:guanyl-nucleotide exchange factor activity"/>
    <property type="evidence" value="ECO:0007669"/>
    <property type="project" value="InterPro"/>
</dbReference>
<dbReference type="InterPro" id="IPR043162">
    <property type="entry name" value="DOCK_C_lobe_C"/>
</dbReference>
<name>A0AAX4H4Y4_9ASCO</name>
<dbReference type="PROSITE" id="PS51651">
    <property type="entry name" value="DOCKER"/>
    <property type="match status" value="1"/>
</dbReference>
<dbReference type="GO" id="GO:0031267">
    <property type="term" value="F:small GTPase binding"/>
    <property type="evidence" value="ECO:0007669"/>
    <property type="project" value="TreeGrafter"/>
</dbReference>
<feature type="domain" description="DOCKER" evidence="4">
    <location>
        <begin position="1396"/>
        <end position="1805"/>
    </location>
</feature>
<evidence type="ECO:0000256" key="1">
    <source>
        <dbReference type="ARBA" id="ARBA00022553"/>
    </source>
</evidence>
<evidence type="ECO:0000313" key="5">
    <source>
        <dbReference type="EMBL" id="WPK23635.1"/>
    </source>
</evidence>
<dbReference type="KEGG" id="asau:88171945"/>
<keyword evidence="1" id="KW-0597">Phosphoprotein</keyword>
<gene>
    <name evidence="5" type="ORF">PUMCH_000877</name>
</gene>
<protein>
    <recommendedName>
        <fullName evidence="4">DOCKER domain-containing protein</fullName>
    </recommendedName>
</protein>
<evidence type="ECO:0000256" key="2">
    <source>
        <dbReference type="PROSITE-ProRule" id="PRU00984"/>
    </source>
</evidence>
<evidence type="ECO:0000256" key="3">
    <source>
        <dbReference type="SAM" id="MobiDB-lite"/>
    </source>
</evidence>
<dbReference type="EMBL" id="CP138894">
    <property type="protein sequence ID" value="WPK23635.1"/>
    <property type="molecule type" value="Genomic_DNA"/>
</dbReference>
<dbReference type="GO" id="GO:0007264">
    <property type="term" value="P:small GTPase-mediated signal transduction"/>
    <property type="evidence" value="ECO:0007669"/>
    <property type="project" value="InterPro"/>
</dbReference>
<accession>A0AAX4H4Y4</accession>
<dbReference type="GO" id="GO:0005737">
    <property type="term" value="C:cytoplasm"/>
    <property type="evidence" value="ECO:0007669"/>
    <property type="project" value="TreeGrafter"/>
</dbReference>
<dbReference type="Gene3D" id="1.20.1270.350">
    <property type="entry name" value="Dedicator of cytokinesis N-terminal subdomain"/>
    <property type="match status" value="1"/>
</dbReference>
<dbReference type="GO" id="GO:0005886">
    <property type="term" value="C:plasma membrane"/>
    <property type="evidence" value="ECO:0007669"/>
    <property type="project" value="TreeGrafter"/>
</dbReference>
<sequence length="1870" mass="210943">MTWTATQEFLHGRVIRPFLPLDKHPNLNNIHFKNLYPGDEVYIFETKNDKWARGYSLTRPFPSEFCVTSVNLDDLAGLNVKIVVFPLHYVKVVEKLPLKMLRVSGSSTNPLTVAPVASLNDTEQAEARAKATIKTDAAVPPLPYESFTFAGELEDEITYAINLLTSHLFELYSMGEFRLFNKLYDIYKRLDEMRVKLAHETLTQDETRITKETVTSLICAVPKSLASRAARTSEENYDLDNKNTDISAYKAIIARDTVDGTLLSLALALPAQLALNQELCALLPKFPVNAHYDHEKYVVKPRLNKKLLHEHPSHILVDFQSVTGSSSHQPTGFAGMIAYLYIRNAKKRLTEAFAVHTDSVQQLLFVEKISAAFFRNIPAAEVENNRIYLVAILTEEINLRPKEGKVNQIKKIKKGVAAGVTDITRVFSRNQNSLASGESHQFSIRLFGSYMSEAKKVDPSKIDNNGWGELIDRIIKNTNLGVAINSRAEKLVVKVKEFKHQLSTSGNIQSKLPGADPSLDDTVDASGDTKESEPIAKIWPIFFDPLAENYERIYLKMGKLSLVGPGDKGEMLTVVVSAPNNPNIRFAKASNQIEKPDWHFISVFSGEVVGEIVKVEGIHLEKPKQNLPSTDHLLLTLYSNGIYIGEGLVLYKKNNQIVLFNEKPFYDIEFVPAKLKPAIAQVEINTEYVGKTFNVDPAIESVMNFREYISRGSKGIDELTQSMAGLCHLNLATVVKFFFEILFSLFDLTDVCLSHADSGAYNGILDLNYRCLVHILDTMLGRQDQYSYLFDQYLRAHLVSQAAGVFFLNKLANVLAVAKTEWNSVSRSSCRVLSFIIQLSLSSAKQNKEQLVYMAALNNLCDSAADFIANESPILVSDQILVLEIPDFISHFEDDLDNRELLRIIVKFIDTVGTKGLGFDEERLTGRRPVQASKDHMVGVTKLLVIQRLFARKFVRIPYLAAILIAKSVSWSMDVFLGPMDIDTTRLAALIMNCVCDLISNIGDEEGMKNICYSLTKHMGVVARTIVKYNKFLKGNDYFKPKKSFSQLFQNSYPFIETVCDPVVGEEHVVEVLIELSIVFVYIARIGKQAAGSQGLYLIHSTSIPNDFYNSSKLNSSNGLTEDMSATLSGIQLIRQGQFFPEDKWLSLYAVICEGCLLALELIAPLMNVHFIPDVDHPELFDRSLWGKFMRNLLKLGSLAPVSLEHLSTLPRKACHQITSTMRDRVSNILSESWDALAWDATNEDYERFNLERFGGYQVEFIGSDFGVLPDLMLFALQRNPTCQKISAKILWSIMISEYILSDTIVDVEKECLVGLHNIYYRAAYKPAINEQRLFVEQLKSEIHIDPQDEAFSLIVKFVRNLSGFLDILNDLNTVPAGPQFEDDRTFHKLKINAYLKEANKPELFHSFVNQMYEENIAKGDFIQAALSLELLASSYTWDHHLILPPSYRPKFPQQTSFERKEGLVKLIAHNYVKGNGLERATDTYNRLLEAYNQHTLDLKSFAYVHQKLAKLYLELESSDKLSPSYFKVSYIGNGFPSNVRGKELIIEGLPFEHITAVHERFLRLFPGASIVLSEEQVVELLKKPQAGRFIHVTSVEPVNEISDKILNTSIGERQYAKNKHLKSFSTVKKLIGATSVFDLWTEEVTYETQVTFPTLMNRSEIVSTSVVRLSPLENAVRSILNKNTEIAQLESLINASYNEKSDYSSFLNDMSRQLAGTVDSPVNGGIGQYRTFFLDPQYDGKPEYAYNVRLLRSSFHDLAITLNRCLQLHGKLVAPAMRGSHDILVELFKQNFKDEIDTLKLKTDHDYLAYNHSATKLSGSETPLLANGRRNSLDSTRTPSIKSKESGFSDLSKNKRSALYWKMRGVLRG</sequence>
<dbReference type="Gene3D" id="1.25.40.410">
    <property type="match status" value="1"/>
</dbReference>
<dbReference type="PANTHER" id="PTHR45653:SF10">
    <property type="entry name" value="MYOBLAST CITY, ISOFORM B"/>
    <property type="match status" value="1"/>
</dbReference>
<dbReference type="CDD" id="cd11684">
    <property type="entry name" value="DHR2_DOCK"/>
    <property type="match status" value="1"/>
</dbReference>
<feature type="compositionally biased region" description="Polar residues" evidence="3">
    <location>
        <begin position="1830"/>
        <end position="1842"/>
    </location>
</feature>
<dbReference type="Proteomes" id="UP001338582">
    <property type="component" value="Chromosome 1"/>
</dbReference>
<feature type="region of interest" description="Disordered" evidence="3">
    <location>
        <begin position="506"/>
        <end position="528"/>
    </location>
</feature>